<name>Q1IQ97_KORVE</name>
<dbReference type="GO" id="GO:0008168">
    <property type="term" value="F:methyltransferase activity"/>
    <property type="evidence" value="ECO:0007669"/>
    <property type="project" value="UniProtKB-KW"/>
</dbReference>
<proteinExistence type="predicted"/>
<dbReference type="GO" id="GO:0012505">
    <property type="term" value="C:endomembrane system"/>
    <property type="evidence" value="ECO:0007669"/>
    <property type="project" value="UniProtKB-SubCell"/>
</dbReference>
<dbReference type="AlphaFoldDB" id="Q1IQ97"/>
<dbReference type="GO" id="GO:0032259">
    <property type="term" value="P:methylation"/>
    <property type="evidence" value="ECO:0007669"/>
    <property type="project" value="UniProtKB-KW"/>
</dbReference>
<evidence type="ECO:0000313" key="7">
    <source>
        <dbReference type="Proteomes" id="UP000002432"/>
    </source>
</evidence>
<dbReference type="PANTHER" id="PTHR43847:SF1">
    <property type="entry name" value="BLL3993 PROTEIN"/>
    <property type="match status" value="1"/>
</dbReference>
<dbReference type="KEGG" id="aba:Acid345_1952"/>
<dbReference type="InterPro" id="IPR007318">
    <property type="entry name" value="Phopholipid_MeTrfase"/>
</dbReference>
<feature type="transmembrane region" description="Helical" evidence="5">
    <location>
        <begin position="126"/>
        <end position="144"/>
    </location>
</feature>
<dbReference type="Pfam" id="PF04191">
    <property type="entry name" value="PEMT"/>
    <property type="match status" value="1"/>
</dbReference>
<feature type="transmembrane region" description="Helical" evidence="5">
    <location>
        <begin position="6"/>
        <end position="28"/>
    </location>
</feature>
<keyword evidence="6" id="KW-0808">Transferase</keyword>
<keyword evidence="7" id="KW-1185">Reference proteome</keyword>
<keyword evidence="4 5" id="KW-0472">Membrane</keyword>
<evidence type="ECO:0000313" key="6">
    <source>
        <dbReference type="EMBL" id="ABF40953.1"/>
    </source>
</evidence>
<evidence type="ECO:0000256" key="2">
    <source>
        <dbReference type="ARBA" id="ARBA00022692"/>
    </source>
</evidence>
<keyword evidence="2 5" id="KW-0812">Transmembrane</keyword>
<dbReference type="HOGENOM" id="CLU_065200_1_0_0"/>
<gene>
    <name evidence="6" type="ordered locus">Acid345_1952</name>
</gene>
<evidence type="ECO:0000256" key="5">
    <source>
        <dbReference type="SAM" id="Phobius"/>
    </source>
</evidence>
<keyword evidence="6" id="KW-0489">Methyltransferase</keyword>
<dbReference type="PANTHER" id="PTHR43847">
    <property type="entry name" value="BLL3993 PROTEIN"/>
    <property type="match status" value="1"/>
</dbReference>
<comment type="subcellular location">
    <subcellularLocation>
        <location evidence="1">Endomembrane system</location>
        <topology evidence="1">Multi-pass membrane protein</topology>
    </subcellularLocation>
</comment>
<evidence type="ECO:0000256" key="1">
    <source>
        <dbReference type="ARBA" id="ARBA00004127"/>
    </source>
</evidence>
<dbReference type="Gene3D" id="1.20.120.1630">
    <property type="match status" value="1"/>
</dbReference>
<reference evidence="6 7" key="1">
    <citation type="journal article" date="2009" name="Appl. Environ. Microbiol.">
        <title>Three genomes from the phylum Acidobacteria provide insight into the lifestyles of these microorganisms in soils.</title>
        <authorList>
            <person name="Ward N.L."/>
            <person name="Challacombe J.F."/>
            <person name="Janssen P.H."/>
            <person name="Henrissat B."/>
            <person name="Coutinho P.M."/>
            <person name="Wu M."/>
            <person name="Xie G."/>
            <person name="Haft D.H."/>
            <person name="Sait M."/>
            <person name="Badger J."/>
            <person name="Barabote R.D."/>
            <person name="Bradley B."/>
            <person name="Brettin T.S."/>
            <person name="Brinkac L.M."/>
            <person name="Bruce D."/>
            <person name="Creasy T."/>
            <person name="Daugherty S.C."/>
            <person name="Davidsen T.M."/>
            <person name="DeBoy R.T."/>
            <person name="Detter J.C."/>
            <person name="Dodson R.J."/>
            <person name="Durkin A.S."/>
            <person name="Ganapathy A."/>
            <person name="Gwinn-Giglio M."/>
            <person name="Han C.S."/>
            <person name="Khouri H."/>
            <person name="Kiss H."/>
            <person name="Kothari S.P."/>
            <person name="Madupu R."/>
            <person name="Nelson K.E."/>
            <person name="Nelson W.C."/>
            <person name="Paulsen I."/>
            <person name="Penn K."/>
            <person name="Ren Q."/>
            <person name="Rosovitz M.J."/>
            <person name="Selengut J.D."/>
            <person name="Shrivastava S."/>
            <person name="Sullivan S.A."/>
            <person name="Tapia R."/>
            <person name="Thompson L.S."/>
            <person name="Watkins K.L."/>
            <person name="Yang Q."/>
            <person name="Yu C."/>
            <person name="Zafar N."/>
            <person name="Zhou L."/>
            <person name="Kuske C.R."/>
        </authorList>
    </citation>
    <scope>NUCLEOTIDE SEQUENCE [LARGE SCALE GENOMIC DNA]</scope>
    <source>
        <strain evidence="6 7">Ellin345</strain>
    </source>
</reference>
<dbReference type="OrthoDB" id="5471300at2"/>
<feature type="transmembrane region" description="Helical" evidence="5">
    <location>
        <begin position="76"/>
        <end position="97"/>
    </location>
</feature>
<dbReference type="EMBL" id="CP000360">
    <property type="protein sequence ID" value="ABF40953.1"/>
    <property type="molecule type" value="Genomic_DNA"/>
</dbReference>
<organism evidence="6 7">
    <name type="scientific">Koribacter versatilis (strain Ellin345)</name>
    <dbReference type="NCBI Taxonomy" id="204669"/>
    <lineage>
        <taxon>Bacteria</taxon>
        <taxon>Pseudomonadati</taxon>
        <taxon>Acidobacteriota</taxon>
        <taxon>Terriglobia</taxon>
        <taxon>Terriglobales</taxon>
        <taxon>Candidatus Korobacteraceae</taxon>
        <taxon>Candidatus Korobacter</taxon>
    </lineage>
</organism>
<protein>
    <submittedName>
        <fullName evidence="6">Isoprenylcysteine carboxyl methyltransferase</fullName>
    </submittedName>
</protein>
<evidence type="ECO:0000256" key="4">
    <source>
        <dbReference type="ARBA" id="ARBA00023136"/>
    </source>
</evidence>
<sequence length="191" mass="22298">MMHFDYGRLIGYAWETLLGVWLVSWFTAKRTVRAESSWQNWGRMFLMWAVFYFLYFSPPRSAFLHYRLVPQTDDWVIGGTVLTLAGIAFTIWARFALGRNWSAKVTIKREHELIVSGPYRIVRNPIYTGVFFALVGTSIALGQVRHFLVLPVLLASWISKIVTEQRLLTEQFGEQYVEYCRKVKAFIPYVV</sequence>
<dbReference type="RefSeq" id="WP_011522754.1">
    <property type="nucleotide sequence ID" value="NC_008009.1"/>
</dbReference>
<dbReference type="InterPro" id="IPR052527">
    <property type="entry name" value="Metal_cation-efflux_comp"/>
</dbReference>
<dbReference type="EnsemblBacteria" id="ABF40953">
    <property type="protein sequence ID" value="ABF40953"/>
    <property type="gene ID" value="Acid345_1952"/>
</dbReference>
<keyword evidence="3 5" id="KW-1133">Transmembrane helix</keyword>
<dbReference type="Proteomes" id="UP000002432">
    <property type="component" value="Chromosome"/>
</dbReference>
<feature type="transmembrane region" description="Helical" evidence="5">
    <location>
        <begin position="40"/>
        <end position="56"/>
    </location>
</feature>
<accession>Q1IQ97</accession>
<evidence type="ECO:0000256" key="3">
    <source>
        <dbReference type="ARBA" id="ARBA00022989"/>
    </source>
</evidence>
<dbReference type="eggNOG" id="COG2020">
    <property type="taxonomic scope" value="Bacteria"/>
</dbReference>
<dbReference type="STRING" id="204669.Acid345_1952"/>